<dbReference type="FunFam" id="3.40.50.620:FF:000041">
    <property type="entry name" value="Electron transfer flavoprotein alpha subunit"/>
    <property type="match status" value="1"/>
</dbReference>
<reference evidence="13" key="1">
    <citation type="submission" date="2025-08" db="UniProtKB">
        <authorList>
            <consortium name="RefSeq"/>
        </authorList>
    </citation>
    <scope>IDENTIFICATION</scope>
    <source>
        <tissue evidence="13">Blood</tissue>
    </source>
</reference>
<comment type="cofactor">
    <cofactor evidence="1">
        <name>FAD</name>
        <dbReference type="ChEBI" id="CHEBI:57692"/>
    </cofactor>
</comment>
<evidence type="ECO:0000256" key="1">
    <source>
        <dbReference type="ARBA" id="ARBA00001974"/>
    </source>
</evidence>
<dbReference type="AlphaFoldDB" id="A0A6P3HRA5"/>
<name>A0A6P3HRA5_BISBB</name>
<dbReference type="PROSITE" id="PS00696">
    <property type="entry name" value="ETF_ALPHA"/>
    <property type="match status" value="1"/>
</dbReference>
<evidence type="ECO:0000313" key="13">
    <source>
        <dbReference type="RefSeq" id="XP_010841709.1"/>
    </source>
</evidence>
<evidence type="ECO:0000256" key="6">
    <source>
        <dbReference type="ARBA" id="ARBA00022630"/>
    </source>
</evidence>
<dbReference type="FunFam" id="3.40.50.1220:FF:000001">
    <property type="entry name" value="Electron transfer flavoprotein, alpha subunit"/>
    <property type="match status" value="1"/>
</dbReference>
<evidence type="ECO:0000256" key="2">
    <source>
        <dbReference type="ARBA" id="ARBA00004305"/>
    </source>
</evidence>
<comment type="subcellular location">
    <subcellularLocation>
        <location evidence="2">Mitochondrion matrix</location>
    </subcellularLocation>
</comment>
<dbReference type="Gene3D" id="3.40.50.1220">
    <property type="entry name" value="TPP-binding domain"/>
    <property type="match status" value="1"/>
</dbReference>
<dbReference type="Pfam" id="PF01012">
    <property type="entry name" value="ETF"/>
    <property type="match status" value="1"/>
</dbReference>
<dbReference type="InterPro" id="IPR014731">
    <property type="entry name" value="ETF_asu_C"/>
</dbReference>
<accession>A0A6P3HRA5</accession>
<keyword evidence="5" id="KW-0813">Transport</keyword>
<dbReference type="GO" id="GO:0009055">
    <property type="term" value="F:electron transfer activity"/>
    <property type="evidence" value="ECO:0007669"/>
    <property type="project" value="InterPro"/>
</dbReference>
<proteinExistence type="inferred from homology"/>
<dbReference type="GO" id="GO:0045251">
    <property type="term" value="C:electron transfer flavoprotein complex"/>
    <property type="evidence" value="ECO:0007669"/>
    <property type="project" value="UniProtKB-ARBA"/>
</dbReference>
<dbReference type="GO" id="GO:0005759">
    <property type="term" value="C:mitochondrial matrix"/>
    <property type="evidence" value="ECO:0007669"/>
    <property type="project" value="UniProtKB-SubCell"/>
</dbReference>
<evidence type="ECO:0000256" key="7">
    <source>
        <dbReference type="ARBA" id="ARBA00022827"/>
    </source>
</evidence>
<protein>
    <recommendedName>
        <fullName evidence="4">Electron transfer flavoprotein subunit alpha, mitochondrial</fullName>
    </recommendedName>
</protein>
<evidence type="ECO:0000256" key="8">
    <source>
        <dbReference type="ARBA" id="ARBA00022982"/>
    </source>
</evidence>
<dbReference type="SUPFAM" id="SSF52467">
    <property type="entry name" value="DHS-like NAD/FAD-binding domain"/>
    <property type="match status" value="1"/>
</dbReference>
<dbReference type="KEGG" id="bbis:104991047"/>
<dbReference type="GO" id="GO:0050660">
    <property type="term" value="F:flavin adenine dinucleotide binding"/>
    <property type="evidence" value="ECO:0007669"/>
    <property type="project" value="InterPro"/>
</dbReference>
<evidence type="ECO:0000256" key="10">
    <source>
        <dbReference type="ARBA" id="ARBA00046532"/>
    </source>
</evidence>
<dbReference type="CDD" id="cd01715">
    <property type="entry name" value="ETF_alpha"/>
    <property type="match status" value="1"/>
</dbReference>
<evidence type="ECO:0000256" key="3">
    <source>
        <dbReference type="ARBA" id="ARBA00005817"/>
    </source>
</evidence>
<dbReference type="InterPro" id="IPR014729">
    <property type="entry name" value="Rossmann-like_a/b/a_fold"/>
</dbReference>
<dbReference type="PANTHER" id="PTHR43153:SF1">
    <property type="entry name" value="ELECTRON TRANSFER FLAVOPROTEIN SUBUNIT ALPHA, MITOCHONDRIAL"/>
    <property type="match status" value="1"/>
</dbReference>
<sequence>MSPLECLVKNKKLEFSFEGVVSERIIHFPWAHYGCSNPLTVKYRGRGAMWFWKLGLLSGKWDSGQPSVFLPDIFLSGSRYKQVKGIDLEKVPGREKANFDVVLKDLLHETSLLRFQSTLVIAEHANDTLAPITLNTITAAKHLGGEVSCLVAGTKCDKVAQDLCKVAGVAKVLVAQHDAYKGLLPEELTPLILATQKQFNHTHICAGASAFGKNLLPRIAAKLDVAPISDIIAIKSPDTFVRTIYAGNAICTVKCDEKVKVFSVRGTSFEAAATSGGSASSEKASSTSPVGISEWLDQKLTKSDRPELTGAKVVVSGGRGLKSGENFKLLYDLADQLHAAVGASRAAVDAGFVPNDLQVGQTGKIVAPELYIAVGISGAIQHLAGMKDSKTIVAINKDPEAPIFQVADYGIVADLFKVVPEMTELLKKK</sequence>
<dbReference type="OrthoDB" id="1715808at2759"/>
<evidence type="ECO:0000313" key="12">
    <source>
        <dbReference type="Proteomes" id="UP000515208"/>
    </source>
</evidence>
<dbReference type="InterPro" id="IPR014730">
    <property type="entry name" value="ETF_a/b_N"/>
</dbReference>
<evidence type="ECO:0000256" key="9">
    <source>
        <dbReference type="ARBA" id="ARBA00046201"/>
    </source>
</evidence>
<dbReference type="InterPro" id="IPR018206">
    <property type="entry name" value="ETF_asu_C_CS"/>
</dbReference>
<dbReference type="Gene3D" id="3.40.50.620">
    <property type="entry name" value="HUPs"/>
    <property type="match status" value="1"/>
</dbReference>
<organism evidence="12 13">
    <name type="scientific">Bison bison bison</name>
    <name type="common">North American plains bison</name>
    <dbReference type="NCBI Taxonomy" id="43346"/>
    <lineage>
        <taxon>Eukaryota</taxon>
        <taxon>Metazoa</taxon>
        <taxon>Chordata</taxon>
        <taxon>Craniata</taxon>
        <taxon>Vertebrata</taxon>
        <taxon>Euteleostomi</taxon>
        <taxon>Mammalia</taxon>
        <taxon>Eutheria</taxon>
        <taxon>Laurasiatheria</taxon>
        <taxon>Artiodactyla</taxon>
        <taxon>Ruminantia</taxon>
        <taxon>Pecora</taxon>
        <taxon>Bovidae</taxon>
        <taxon>Bovinae</taxon>
        <taxon>Bison</taxon>
    </lineage>
</organism>
<dbReference type="InterPro" id="IPR001308">
    <property type="entry name" value="ETF_a/FixB"/>
</dbReference>
<dbReference type="SUPFAM" id="SSF52402">
    <property type="entry name" value="Adenine nucleotide alpha hydrolases-like"/>
    <property type="match status" value="1"/>
</dbReference>
<dbReference type="GO" id="GO:0033539">
    <property type="term" value="P:fatty acid beta-oxidation using acyl-CoA dehydrogenase"/>
    <property type="evidence" value="ECO:0007669"/>
    <property type="project" value="TreeGrafter"/>
</dbReference>
<dbReference type="SMART" id="SM00893">
    <property type="entry name" value="ETF"/>
    <property type="match status" value="1"/>
</dbReference>
<evidence type="ECO:0000259" key="11">
    <source>
        <dbReference type="SMART" id="SM00893"/>
    </source>
</evidence>
<dbReference type="CTD" id="2108"/>
<keyword evidence="6" id="KW-0285">Flavoprotein</keyword>
<dbReference type="RefSeq" id="XP_010841709.1">
    <property type="nucleotide sequence ID" value="XM_010843407.1"/>
</dbReference>
<dbReference type="PANTHER" id="PTHR43153">
    <property type="entry name" value="ELECTRON TRANSFER FLAVOPROTEIN ALPHA"/>
    <property type="match status" value="1"/>
</dbReference>
<gene>
    <name evidence="13" type="primary">ETFA</name>
</gene>
<comment type="similarity">
    <text evidence="3">Belongs to the ETF alpha-subunit/FixB family.</text>
</comment>
<dbReference type="InterPro" id="IPR029035">
    <property type="entry name" value="DHS-like_NAD/FAD-binding_dom"/>
</dbReference>
<comment type="subunit">
    <text evidence="10">Heterodimer composed of ETFA and ETFB. Identified in a complex that contains ETFA, ETFB and ETFRF1. Interaction with ETFRF1 promotes dissociation of the bound FAD and loss of electron transfer activity. Interacts with TASOR.</text>
</comment>
<evidence type="ECO:0000256" key="5">
    <source>
        <dbReference type="ARBA" id="ARBA00022448"/>
    </source>
</evidence>
<dbReference type="GeneID" id="104991047"/>
<keyword evidence="12" id="KW-1185">Reference proteome</keyword>
<dbReference type="InterPro" id="IPR033947">
    <property type="entry name" value="ETF_alpha_N"/>
</dbReference>
<dbReference type="Proteomes" id="UP000515208">
    <property type="component" value="Unplaced"/>
</dbReference>
<feature type="domain" description="Electron transfer flavoprotein alpha/beta-subunit N-terminal" evidence="11">
    <location>
        <begin position="118"/>
        <end position="299"/>
    </location>
</feature>
<keyword evidence="8" id="KW-0249">Electron transport</keyword>
<evidence type="ECO:0000256" key="4">
    <source>
        <dbReference type="ARBA" id="ARBA00014390"/>
    </source>
</evidence>
<keyword evidence="7" id="KW-0274">FAD</keyword>
<comment type="function">
    <text evidence="9">Heterodimeric electron transfer flavoprotein that accepts electrons from several mitochondrial dehydrogenases, including acyl-CoA dehydrogenases, glutaryl-CoA and sarcosine dehydrogenase. It transfers the electrons to the main mitochondrial respiratory chain via ETF-ubiquinone oxidoreductase (ETF dehydrogenase). Required for normal mitochondrial fatty acid oxidation and normal amino acid metabolism.</text>
</comment>
<dbReference type="Pfam" id="PF00766">
    <property type="entry name" value="ETF_alpha"/>
    <property type="match status" value="1"/>
</dbReference>